<evidence type="ECO:0000256" key="2">
    <source>
        <dbReference type="ARBA" id="ARBA00007395"/>
    </source>
</evidence>
<dbReference type="InterPro" id="IPR036280">
    <property type="entry name" value="Multihaem_cyt_sf"/>
</dbReference>
<dbReference type="InterPro" id="IPR038266">
    <property type="entry name" value="NapC/NirT_cytc_sf"/>
</dbReference>
<comment type="subcellular location">
    <subcellularLocation>
        <location evidence="1">Cell membrane</location>
    </subcellularLocation>
</comment>
<proteinExistence type="inferred from homology"/>
<dbReference type="Gene3D" id="1.10.3820.10">
    <property type="entry name" value="Di-heme elbow motif domain"/>
    <property type="match status" value="1"/>
</dbReference>
<keyword evidence="14" id="KW-1185">Reference proteome</keyword>
<evidence type="ECO:0000256" key="10">
    <source>
        <dbReference type="ARBA" id="ARBA00023004"/>
    </source>
</evidence>
<evidence type="ECO:0000259" key="12">
    <source>
        <dbReference type="Pfam" id="PF03264"/>
    </source>
</evidence>
<comment type="similarity">
    <text evidence="2">Belongs to the NapC/NirT/NrfH family.</text>
</comment>
<dbReference type="PANTHER" id="PTHR30333:SF1">
    <property type="entry name" value="CYTOCHROME C-TYPE PROTEIN NAPC"/>
    <property type="match status" value="1"/>
</dbReference>
<sequence length="202" mass="23266">MNSLIKRILPPPKWRTPVAILVGAMVGLGFFLLRLGEVTSYLSDNPEACINCHVMTPEYNSWMHSSHREWASCNDCHVPQDNALEGYYFKAKDGLYHSYVFTTHQEPEVIKMREASQEVVQNNCIRCHVQQVTEARYKGWLEGHSENRTGRQCWSCHREVPHGRIHGLSTTEYNIAPSPSRQEKDVIPGWLKSVMDNQQKNK</sequence>
<dbReference type="EMBL" id="JAUJEB010000012">
    <property type="protein sequence ID" value="MDN5216992.1"/>
    <property type="molecule type" value="Genomic_DNA"/>
</dbReference>
<accession>A0ABT8LJ70</accession>
<keyword evidence="5" id="KW-0349">Heme</keyword>
<gene>
    <name evidence="13" type="primary">nrfH</name>
    <name evidence="13" type="ORF">QQ020_33285</name>
</gene>
<dbReference type="InterPro" id="IPR051174">
    <property type="entry name" value="Cytochrome_c-type_ET"/>
</dbReference>
<dbReference type="SUPFAM" id="SSF48695">
    <property type="entry name" value="Multiheme cytochromes"/>
    <property type="match status" value="1"/>
</dbReference>
<dbReference type="InterPro" id="IPR005126">
    <property type="entry name" value="NapC/NirT_cyt_c_N"/>
</dbReference>
<keyword evidence="3" id="KW-0813">Transport</keyword>
<keyword evidence="10" id="KW-0408">Iron</keyword>
<keyword evidence="6" id="KW-0812">Transmembrane</keyword>
<protein>
    <submittedName>
        <fullName evidence="13">Cytochrome c nitrite reductase small subunit</fullName>
        <ecNumber evidence="13">1.7.2.2</ecNumber>
    </submittedName>
</protein>
<feature type="domain" description="NapC/NirT cytochrome c N-terminal" evidence="12">
    <location>
        <begin position="17"/>
        <end position="163"/>
    </location>
</feature>
<dbReference type="NCBIfam" id="TIGR03153">
    <property type="entry name" value="cytochr_NrfH"/>
    <property type="match status" value="1"/>
</dbReference>
<keyword evidence="11" id="KW-0472">Membrane</keyword>
<evidence type="ECO:0000313" key="13">
    <source>
        <dbReference type="EMBL" id="MDN5216992.1"/>
    </source>
</evidence>
<dbReference type="Pfam" id="PF03264">
    <property type="entry name" value="Cytochrom_NNT"/>
    <property type="match status" value="1"/>
</dbReference>
<organism evidence="13 14">
    <name type="scientific">Agaribacillus aureus</name>
    <dbReference type="NCBI Taxonomy" id="3051825"/>
    <lineage>
        <taxon>Bacteria</taxon>
        <taxon>Pseudomonadati</taxon>
        <taxon>Bacteroidota</taxon>
        <taxon>Cytophagia</taxon>
        <taxon>Cytophagales</taxon>
        <taxon>Splendidivirgaceae</taxon>
        <taxon>Agaribacillus</taxon>
    </lineage>
</organism>
<evidence type="ECO:0000256" key="5">
    <source>
        <dbReference type="ARBA" id="ARBA00022617"/>
    </source>
</evidence>
<reference evidence="13" key="1">
    <citation type="submission" date="2023-06" db="EMBL/GenBank/DDBJ databases">
        <title>Genomic of Agaribacillus aureum.</title>
        <authorList>
            <person name="Wang G."/>
        </authorList>
    </citation>
    <scope>NUCLEOTIDE SEQUENCE</scope>
    <source>
        <strain evidence="13">BMA12</strain>
    </source>
</reference>
<evidence type="ECO:0000256" key="9">
    <source>
        <dbReference type="ARBA" id="ARBA00022989"/>
    </source>
</evidence>
<keyword evidence="7" id="KW-0479">Metal-binding</keyword>
<keyword evidence="13" id="KW-0560">Oxidoreductase</keyword>
<dbReference type="Proteomes" id="UP001172083">
    <property type="component" value="Unassembled WGS sequence"/>
</dbReference>
<evidence type="ECO:0000256" key="4">
    <source>
        <dbReference type="ARBA" id="ARBA00022475"/>
    </source>
</evidence>
<evidence type="ECO:0000256" key="6">
    <source>
        <dbReference type="ARBA" id="ARBA00022692"/>
    </source>
</evidence>
<dbReference type="GO" id="GO:0042279">
    <property type="term" value="F:nitrite reductase (cytochrome, ammonia-forming) activity"/>
    <property type="evidence" value="ECO:0007669"/>
    <property type="project" value="UniProtKB-EC"/>
</dbReference>
<evidence type="ECO:0000313" key="14">
    <source>
        <dbReference type="Proteomes" id="UP001172083"/>
    </source>
</evidence>
<evidence type="ECO:0000256" key="3">
    <source>
        <dbReference type="ARBA" id="ARBA00022448"/>
    </source>
</evidence>
<keyword evidence="9" id="KW-1133">Transmembrane helix</keyword>
<comment type="caution">
    <text evidence="13">The sequence shown here is derived from an EMBL/GenBank/DDBJ whole genome shotgun (WGS) entry which is preliminary data.</text>
</comment>
<evidence type="ECO:0000256" key="8">
    <source>
        <dbReference type="ARBA" id="ARBA00022982"/>
    </source>
</evidence>
<evidence type="ECO:0000256" key="7">
    <source>
        <dbReference type="ARBA" id="ARBA00022723"/>
    </source>
</evidence>
<dbReference type="RefSeq" id="WP_346762330.1">
    <property type="nucleotide sequence ID" value="NZ_JAUJEB010000012.1"/>
</dbReference>
<dbReference type="EC" id="1.7.2.2" evidence="13"/>
<dbReference type="InterPro" id="IPR017571">
    <property type="entry name" value="NrfH"/>
</dbReference>
<dbReference type="PANTHER" id="PTHR30333">
    <property type="entry name" value="CYTOCHROME C-TYPE PROTEIN"/>
    <property type="match status" value="1"/>
</dbReference>
<keyword evidence="4" id="KW-1003">Cell membrane</keyword>
<keyword evidence="8" id="KW-0249">Electron transport</keyword>
<name>A0ABT8LJ70_9BACT</name>
<evidence type="ECO:0000256" key="11">
    <source>
        <dbReference type="ARBA" id="ARBA00023136"/>
    </source>
</evidence>
<evidence type="ECO:0000256" key="1">
    <source>
        <dbReference type="ARBA" id="ARBA00004236"/>
    </source>
</evidence>